<dbReference type="PANTHER" id="PTHR33112">
    <property type="entry name" value="DOMAIN PROTEIN, PUTATIVE-RELATED"/>
    <property type="match status" value="1"/>
</dbReference>
<organism evidence="2 3">
    <name type="scientific">Clohesyomyces aquaticus</name>
    <dbReference type="NCBI Taxonomy" id="1231657"/>
    <lineage>
        <taxon>Eukaryota</taxon>
        <taxon>Fungi</taxon>
        <taxon>Dikarya</taxon>
        <taxon>Ascomycota</taxon>
        <taxon>Pezizomycotina</taxon>
        <taxon>Dothideomycetes</taxon>
        <taxon>Pleosporomycetidae</taxon>
        <taxon>Pleosporales</taxon>
        <taxon>Lindgomycetaceae</taxon>
        <taxon>Clohesyomyces</taxon>
    </lineage>
</organism>
<dbReference type="AlphaFoldDB" id="A0A1Y1ZQH0"/>
<dbReference type="STRING" id="1231657.A0A1Y1ZQH0"/>
<sequence>MVSDNSKYRHLTAGEAAILEVIDEDPDMEEWLESLRDSPFQQCETCQTLTWDSLTWFGRSFRSNWDEVKETAMSGCHTCRVLYFARMGTRRRNGIQVTQPPGPIKLRRSGSLLEAGWEGSSTIYCGTGVMPDVPSEDLDDGFNKQMTSRFVEDDPSSDNAFALAGDWISHCLTNHEYCLKNCDVELPTRVVDISEYKTTGRASLFVTEGAKSTYFALSHCWGRDPPKDGLIRRCTMKNFEELKAGFSVSMLPKTFQDAILVADRLGVQYIWIDSLCIIQDLHSDWSHESEQMSRVYGSSHVTIHGSAASNSDAGFLQCRPPNRYVRTKLCRAPGISDHWVWVQWPSSELVWDLEDSVGPLWDRAWAFQELVLPPRIVEYSPVQMNFRCNAQHCEETSRFFGNGCHDGYKELLWILSRPDVINSPCLERRHEAYIGSGTRMTCQERWYELVEGYAGRKLTFENNKLPAIAGVAGKIRQLTGDTYMAGLWKHDLATGLCWGRRSQAYLKAPSEYVAPSWSWASTLGHVSVCMPKGRKLHVDLIDWKLETDPLNALGEVFRGSITIRAPARHLDVSKDTVHPSEEWDYDASKIVVELKSTGNRAKSYDTHLFPLDDQEQVRDSRVGGICAVSFDMEPAGDLKEVLLVDLKAEGCSMKLEKPSNGFKPEGIVLQTVPAEGSEVSVEVVYKRIGIWGRCHAMAEWLEEGEEAAVLQGWTRTKITIM</sequence>
<dbReference type="PROSITE" id="PS50003">
    <property type="entry name" value="PH_DOMAIN"/>
    <property type="match status" value="1"/>
</dbReference>
<evidence type="ECO:0000313" key="2">
    <source>
        <dbReference type="EMBL" id="ORY12247.1"/>
    </source>
</evidence>
<feature type="domain" description="PH" evidence="1">
    <location>
        <begin position="1"/>
        <end position="40"/>
    </location>
</feature>
<dbReference type="InterPro" id="IPR010730">
    <property type="entry name" value="HET"/>
</dbReference>
<dbReference type="Proteomes" id="UP000193144">
    <property type="component" value="Unassembled WGS sequence"/>
</dbReference>
<gene>
    <name evidence="2" type="ORF">BCR34DRAFT_564101</name>
</gene>
<dbReference type="PANTHER" id="PTHR33112:SF16">
    <property type="entry name" value="HETEROKARYON INCOMPATIBILITY DOMAIN-CONTAINING PROTEIN"/>
    <property type="match status" value="1"/>
</dbReference>
<name>A0A1Y1ZQH0_9PLEO</name>
<evidence type="ECO:0000313" key="3">
    <source>
        <dbReference type="Proteomes" id="UP000193144"/>
    </source>
</evidence>
<accession>A0A1Y1ZQH0</accession>
<evidence type="ECO:0000259" key="1">
    <source>
        <dbReference type="PROSITE" id="PS50003"/>
    </source>
</evidence>
<dbReference type="InterPro" id="IPR001849">
    <property type="entry name" value="PH_domain"/>
</dbReference>
<dbReference type="EMBL" id="MCFA01000053">
    <property type="protein sequence ID" value="ORY12247.1"/>
    <property type="molecule type" value="Genomic_DNA"/>
</dbReference>
<keyword evidence="3" id="KW-1185">Reference proteome</keyword>
<proteinExistence type="predicted"/>
<comment type="caution">
    <text evidence="2">The sequence shown here is derived from an EMBL/GenBank/DDBJ whole genome shotgun (WGS) entry which is preliminary data.</text>
</comment>
<protein>
    <submittedName>
        <fullName evidence="2">Heterokaryon incompatibility protein-domain-containing protein</fullName>
    </submittedName>
</protein>
<dbReference type="Pfam" id="PF06985">
    <property type="entry name" value="HET"/>
    <property type="match status" value="1"/>
</dbReference>
<reference evidence="2 3" key="1">
    <citation type="submission" date="2016-07" db="EMBL/GenBank/DDBJ databases">
        <title>Pervasive Adenine N6-methylation of Active Genes in Fungi.</title>
        <authorList>
            <consortium name="DOE Joint Genome Institute"/>
            <person name="Mondo S.J."/>
            <person name="Dannebaum R.O."/>
            <person name="Kuo R.C."/>
            <person name="Labutti K."/>
            <person name="Haridas S."/>
            <person name="Kuo A."/>
            <person name="Salamov A."/>
            <person name="Ahrendt S.R."/>
            <person name="Lipzen A."/>
            <person name="Sullivan W."/>
            <person name="Andreopoulos W.B."/>
            <person name="Clum A."/>
            <person name="Lindquist E."/>
            <person name="Daum C."/>
            <person name="Ramamoorthy G.K."/>
            <person name="Gryganskyi A."/>
            <person name="Culley D."/>
            <person name="Magnuson J.K."/>
            <person name="James T.Y."/>
            <person name="O'Malley M.A."/>
            <person name="Stajich J.E."/>
            <person name="Spatafora J.W."/>
            <person name="Visel A."/>
            <person name="Grigoriev I.V."/>
        </authorList>
    </citation>
    <scope>NUCLEOTIDE SEQUENCE [LARGE SCALE GENOMIC DNA]</scope>
    <source>
        <strain evidence="2 3">CBS 115471</strain>
    </source>
</reference>
<dbReference type="OrthoDB" id="3486565at2759"/>